<evidence type="ECO:0000313" key="1">
    <source>
        <dbReference type="EMBL" id="AGA26410.1"/>
    </source>
</evidence>
<protein>
    <submittedName>
        <fullName evidence="1">Uncharacterized protein</fullName>
    </submittedName>
</protein>
<organism evidence="1 2">
    <name type="scientific">Singulisphaera acidiphila (strain ATCC BAA-1392 / DSM 18658 / VKM B-2454 / MOB10)</name>
    <dbReference type="NCBI Taxonomy" id="886293"/>
    <lineage>
        <taxon>Bacteria</taxon>
        <taxon>Pseudomonadati</taxon>
        <taxon>Planctomycetota</taxon>
        <taxon>Planctomycetia</taxon>
        <taxon>Isosphaerales</taxon>
        <taxon>Isosphaeraceae</taxon>
        <taxon>Singulisphaera</taxon>
    </lineage>
</organism>
<dbReference type="STRING" id="886293.Sinac_2074"/>
<name>L0DC31_SINAD</name>
<dbReference type="Proteomes" id="UP000010798">
    <property type="component" value="Chromosome"/>
</dbReference>
<keyword evidence="2" id="KW-1185">Reference proteome</keyword>
<evidence type="ECO:0000313" key="2">
    <source>
        <dbReference type="Proteomes" id="UP000010798"/>
    </source>
</evidence>
<accession>L0DC31</accession>
<gene>
    <name evidence="1" type="ordered locus">Sinac_2074</name>
</gene>
<dbReference type="HOGENOM" id="CLU_3398486_0_0_0"/>
<dbReference type="KEGG" id="saci:Sinac_2074"/>
<dbReference type="EMBL" id="CP003364">
    <property type="protein sequence ID" value="AGA26410.1"/>
    <property type="molecule type" value="Genomic_DNA"/>
</dbReference>
<sequence length="31" mass="3321">MDRPIAALVTDQDPFSLTGQDITFGISILAN</sequence>
<reference evidence="1 2" key="1">
    <citation type="submission" date="2012-02" db="EMBL/GenBank/DDBJ databases">
        <title>Complete sequence of chromosome of Singulisphaera acidiphila DSM 18658.</title>
        <authorList>
            <consortium name="US DOE Joint Genome Institute (JGI-PGF)"/>
            <person name="Lucas S."/>
            <person name="Copeland A."/>
            <person name="Lapidus A."/>
            <person name="Glavina del Rio T."/>
            <person name="Dalin E."/>
            <person name="Tice H."/>
            <person name="Bruce D."/>
            <person name="Goodwin L."/>
            <person name="Pitluck S."/>
            <person name="Peters L."/>
            <person name="Ovchinnikova G."/>
            <person name="Chertkov O."/>
            <person name="Kyrpides N."/>
            <person name="Mavromatis K."/>
            <person name="Ivanova N."/>
            <person name="Brettin T."/>
            <person name="Detter J.C."/>
            <person name="Han C."/>
            <person name="Larimer F."/>
            <person name="Land M."/>
            <person name="Hauser L."/>
            <person name="Markowitz V."/>
            <person name="Cheng J.-F."/>
            <person name="Hugenholtz P."/>
            <person name="Woyke T."/>
            <person name="Wu D."/>
            <person name="Tindall B."/>
            <person name="Pomrenke H."/>
            <person name="Brambilla E."/>
            <person name="Klenk H.-P."/>
            <person name="Eisen J.A."/>
        </authorList>
    </citation>
    <scope>NUCLEOTIDE SEQUENCE [LARGE SCALE GENOMIC DNA]</scope>
    <source>
        <strain evidence="2">ATCC BAA-1392 / DSM 18658 / VKM B-2454 / MOB10</strain>
    </source>
</reference>
<dbReference type="AlphaFoldDB" id="L0DC31"/>
<proteinExistence type="predicted"/>